<feature type="compositionally biased region" description="Polar residues" evidence="1">
    <location>
        <begin position="676"/>
        <end position="700"/>
    </location>
</feature>
<evidence type="ECO:0000256" key="2">
    <source>
        <dbReference type="SAM" id="Phobius"/>
    </source>
</evidence>
<feature type="region of interest" description="Disordered" evidence="1">
    <location>
        <begin position="3555"/>
        <end position="3588"/>
    </location>
</feature>
<accession>A0A7G3U9S9</accession>
<dbReference type="Pfam" id="PF25547">
    <property type="entry name" value="WXG100_2"/>
    <property type="match status" value="1"/>
</dbReference>
<feature type="compositionally biased region" description="Low complexity" evidence="1">
    <location>
        <begin position="2099"/>
        <end position="2118"/>
    </location>
</feature>
<reference evidence="4 5" key="1">
    <citation type="journal article" date="2012" name="J. Bacteriol.">
        <title>Draft genome of Streptomyces tsukubaensis NRRL 18488, the producer of the clinically important immunosuppressant tacrolimus (FK506).</title>
        <authorList>
            <person name="Barreiro C."/>
            <person name="Prieto C."/>
            <person name="Sola-Landa A."/>
            <person name="Solera E."/>
            <person name="Martinez-Castro M."/>
            <person name="Perez-Redondo R."/>
            <person name="Garcia-Estrada C."/>
            <person name="Aparicio J.F."/>
            <person name="Fernandez-Martinez L.T."/>
            <person name="Santos-Aberturas J."/>
            <person name="Salehi-Najafabadi Z."/>
            <person name="Rodriguez-Garcia A."/>
            <person name="Tauch A."/>
            <person name="Martin J.F."/>
        </authorList>
    </citation>
    <scope>NUCLEOTIDE SEQUENCE [LARGE SCALE GENOMIC DNA]</scope>
    <source>
        <strain evidence="5">DSM 42081 / NBRC 108919 / NRRL 18488 / 9993</strain>
    </source>
</reference>
<feature type="compositionally biased region" description="Basic and acidic residues" evidence="1">
    <location>
        <begin position="253"/>
        <end position="270"/>
    </location>
</feature>
<feature type="compositionally biased region" description="Gly residues" evidence="1">
    <location>
        <begin position="532"/>
        <end position="541"/>
    </location>
</feature>
<name>A0A7G3U9S9_STRT9</name>
<feature type="compositionally biased region" description="Polar residues" evidence="1">
    <location>
        <begin position="2237"/>
        <end position="2258"/>
    </location>
</feature>
<evidence type="ECO:0000313" key="4">
    <source>
        <dbReference type="EMBL" id="QKM66291.1"/>
    </source>
</evidence>
<feature type="region of interest" description="Disordered" evidence="1">
    <location>
        <begin position="2237"/>
        <end position="2282"/>
    </location>
</feature>
<feature type="region of interest" description="Disordered" evidence="1">
    <location>
        <begin position="1037"/>
        <end position="1067"/>
    </location>
</feature>
<evidence type="ECO:0000259" key="3">
    <source>
        <dbReference type="Pfam" id="PF25547"/>
    </source>
</evidence>
<keyword evidence="5" id="KW-1185">Reference proteome</keyword>
<feature type="region of interest" description="Disordered" evidence="1">
    <location>
        <begin position="2087"/>
        <end position="2125"/>
    </location>
</feature>
<keyword evidence="2" id="KW-0812">Transmembrane</keyword>
<dbReference type="EMBL" id="CP029159">
    <property type="protein sequence ID" value="QKM66291.1"/>
    <property type="molecule type" value="Genomic_DNA"/>
</dbReference>
<feature type="compositionally biased region" description="Low complexity" evidence="1">
    <location>
        <begin position="1944"/>
        <end position="1956"/>
    </location>
</feature>
<feature type="region of interest" description="Disordered" evidence="1">
    <location>
        <begin position="514"/>
        <end position="546"/>
    </location>
</feature>
<proteinExistence type="predicted"/>
<feature type="compositionally biased region" description="Low complexity" evidence="1">
    <location>
        <begin position="2736"/>
        <end position="2747"/>
    </location>
</feature>
<sequence>MSIQFPPECAWLFAILTGEVPPDGDEDKMFALAEVHKDLHGKLNKDFQAMVADVLGYTKQNFDGDAAKMYQEAMKSFLGGQEGLDYFNAVGDQAQLVADFTRKSATQLQYTKYMIIAQLVALLIEAAFAAATAFFFGASIAVYLKKQAIVRVILKTKLGRLVVTLLTHQIINVGMGVTMDAMIQWIQLNQGTRDEWDTELTKNAALSGMVQGLLAGPFNALGDRFGKLLAKMFGLDAGRNLGNKIDGVLPPPKPKDLDVKPLPKKPDAKTEAPVPPPKDAPVPPPKDAPAPKPKTESGTPEPAPKPKPETGEPAPKPGSNKPDTDKPGPQPPVSFGRDMSEAFRKNLPNTYGPGSAKAGRQFVDDVGEAFRRRFGDGAVDAGRDWARTLLEKTGTRELPDALEKSLGPIAKDLGPDLTKVLSQGAADSLGRSILREIVEGTGRGVFEGAHAAVSEGMYNLIFSDEHTFKTSGLTFGSGMVEGRLGAMMEAGGENLAMGLRGNLGMAPPSWLTDGNVAGAGSGGTASPAASGGTEGKTGGLTGDMPDLQLDEFYDEAGSLTADMRNFGIDDLFDDASSLTSDMRNLGLDDLFDGGNEDGPVMAPPVTAPVPTATGGGAGAGGSASTAAPQSPAAQPTNQSNQSNQGNQPNQTSPRNGANDNGGSGAEKPAMVPMESNAPTPDQGQDTDQATLVGSIDQQPGEQAKEPDRLVAESTMPTPDSTDERGGNKDEPAPAPSSVTAPATMSGETLLGDDMLSDDDDGELDHLDVSSAPPLLDDTPQNVPESSENNTAPITPPFAMTTDIDSDDGDSFYTASEFSVYTDPASEPEQLGSDGEETADTPAQQGDDESVFGNGDLGLGRLFREEHDGAAAFGRGDFGLGRLFREDDDGPPPFERGDLGLRGLFREENDGTAAFDGGGYAFGRLFREDARAEGLAPAVRDLGTNNRGVPGGVQLSTVGPGVVNALRRDLLTTLGIRPDDPHRADVERQLDTLISPQALHDNRVMLLSPDGHRITVFHNGTGHPLDVRLNLSEPKASEMYGSSGRFPPRNNEDRLSSGYDRTSQGGTSAVRTVSLPGWAGSLVNKLNTLAVPVLGDVWNRITAFSLSVTPTIGLGRHTLSTTVAQAVVATTMMRSGERAIPFDYRAAWSIRTPNDGTPAPADTTGDGTGGIPLQPRHVNLWSDSDGSGIVTAWFPKHLTVSGDPSGQTQFVSRDEREFRAHLEKLPLWTMDSMTDPGSLLRHAETQFGREFDQLSPGSRDAFRRFFGGPQQLGALPLQYTGSDGDRSSQGTVSPLLVDRDGNAVGMFKVTASITPTGDPALRDIHVTDTYNFERALDRQTKVDAQAKVSRTLGADGAFGATLNTQQPGEPSALRDFNLGITSAVKGSGSLQKDQSFGAGSTHNMLRNLRANGGHVLTPARVTYQVTFVGADGTPRRAADEMTATNVWIRTLHPDTVTETAPTAEQTVAPPTEVADLQSLGVSATPIAVDGAGARAVLAETRRWLTENGYLPRTETVTWPGGEALVKARLENLRDLDLFTSSHGLQAGADELVDGGYTLHFNKPGFGGTNERIAVTLDLRRPAPPADGTDAPPIRHLKRASGVVIPNISGITIPGNSSRTRTTSWSLGGSVDAGRAVGDSAVRLSGNAEIKKTWQNAHTLTTGSGLAYSQLLGTSKQSTEVFRVPAELHLTISAGRETLHDYHSGMFTPADRDGSGTPNDPGAYLDVALPEKRVVSATTPTPTTGDVTVTDQGGLLPDNAMVDIMRGSSVLNDLVNSLIRQSAPEDGPGDRDTEPGDLAEGAVLPTHTRPAAADGSGSLVSSLVDAATTVRRVVTGDDRAAQEILLSEALHAQLTPGALTARAHQMVKGVYVIDDLFVPGATVGTDLVVEIRARMTNVRHLDTVSQYGEVDLGFIDSASHQTSTTTSLEGGGGLGLKSGPDRRAAEAAAAGTPAADRPVTGGGGAKAIHGRGTTHAVTAAVSTSNTHVPSESGTYHRMAADIEYEVTVVRGHRGGPVHAAPVTLRGSDTVRGGMQFLATPEQLRHSGQLTGLAGIDRQDDRPQDIPLPDRFRTHGIAGLATVLEVTPLTAPLPAPQPPGTEAPATQPATAPANEPAQQQPGPDPRDFLRTRLTELISTETPGALTPGSSHYVPGLRQRIADFTSPAAMAALVGRGGDQPLAFTFPYPDGLTTKNVTVRLSGRTGWDATALENARGRAAAAGAGLETFSQHAPNNITDARSTTTKWGASGSGSASVPTAATGSRKLGVSPGAAHSTTRTDTVTTTTTAEDRIWQRTDGGAEFKLAWTFNAEISVDGVNRGAIPEVNASVTLRFAHDNAPAAAGPVIERLPAGVQEQDPRTGLTRAEATPVRPSGTEVVYGAPQSLPLLNAIHAVAPSLVDAEGLISGTSQEAAAVRITELLHGGEITVDPLRQASGLGGPPVHTADGNPRTTLSTEILRPKLLGDSHGVTIDRVRQTGFGITAGSSTSRTTNATLGVNHTVDTEGNHTLGASTSPFHYQSVPQGQGGGDSAAGRRWTKVGSAGQRTATSGLHTHEIEADSVTTVTGPDGTRHVTGTVVLRVSELDLLGLGVLPDADRGDGVWDLSAPPRRPDNVSDPGPGNPGTRPDAVIVEHLVRAREEQENVLDTDRRMPQLWTTLPHGDRNDPEWRAAEQQAMDRAARIARESQLTVELAVRDDDGIRYRVFDPETADAEGSRGTEIDGPGGPRSDSLAAQPLDRPTPSVATVSSSSAPPPPPPPPVRNRPEGNTETAAASPPPRDPDASRPVKPPRAEGDFVQHRVGRQELPVRGRDDTVAVSTERFDPKLRQDDRPAGRLSGSETRIRYRVSREQLPDGRTARHFFVTLPFKRGQDVSTTDLTDLQKRVQSLLDTHINRGYRLPGSGDQLMVTTGFLDKPDRSDAITLTRTPVPGRADQLHWDVNDHDAVLTHELLHYLGLPDEYLDTPGRQEGDPHIFRARQDRTGVHDDGLMAVADTASLSRVLADHLAVIERVSDTANIPLHTTSAAQPTAPSRMLAPDSTPEYPASQSNRGRGGRGGGNANRGGPPDSRGGGNANRGGPPQSRGGGNANRGGPPQSRGGGNANRGGPPDSRGGGNANRGGPPQSRGGGNANRGGPPQGRGGGNANRGGHTAHGPAAANSTAAPTTTVPYVNNHFQSRFGSATADTLNPNQYRTAVRDSVRQMRPISFVVNAMVDWNTLTREPETIDRFVQAVLQGRRSENPPEVAIVIGVNGRVNSANPGVEQNILNAIRNATTDRNWSVPVALVAVPMRLRQSDDFPYGTARNHVLTSDATSRALNGMRTTTHPYMSFMDLDPYPHLTPSGRHVFEHFENRLSFDDMTDLGYAPLRPLLISGGYTIPAATDTQGRDRLVRETLARWNTRFGDRPSDVENTIPMFDDLIRHDMRVRSRMAETAPLVPYSPEPNLFADGLAILLDIPADHQALGPVRFSRGAGEYHGLADSLMRLAAWEIANDAADGIREVGDRNRTGRTDRSELTAQVHVAADHLRPAARGTAFLVDFENGATQTDLSRLFVGMLESRRKTAEATEGGQHPDPGALHVPQSHTNPPPFGRLFTLDRTDREALKNAPPFNNAALRSSDLMNGRPLAPDPAADPLNLFADKPLKQAASVPVPGHPGLFAGLGPDQQRLHALNLLNVTDEAVLQRGFHTFATMYLSDGGEGLNTRPRSFFDALGQALSPGTSPLRTHGDGSPVTPSVAPWSAAHDGVATMLQSVITTHTDEVPQPLAVAPERTPAEQERDRAAWIRSGAQEARTLVARAQEAGMTVEDLLVRLFTGRIHPMSHNFDEYTVPVPPQQESSAAAAARRTTPLEGPFTLDGSALLLLGLYADGLGRTLVVTGPDGTTETVRPQGPSAGELRVVWTAHGWSVPEPVATSSGSTAPAPRPGAGGGGRGLDQQAFDILTGSKGSGSGKGGKR</sequence>
<protein>
    <recommendedName>
        <fullName evidence="3">Outer membrane channel protein CpnT-like N-terminal domain-containing protein</fullName>
    </recommendedName>
</protein>
<gene>
    <name evidence="4" type="ORF">STSU_003035</name>
</gene>
<feature type="region of interest" description="Disordered" evidence="1">
    <location>
        <begin position="243"/>
        <end position="337"/>
    </location>
</feature>
<feature type="transmembrane region" description="Helical" evidence="2">
    <location>
        <begin position="119"/>
        <end position="144"/>
    </location>
</feature>
<dbReference type="InterPro" id="IPR057746">
    <property type="entry name" value="CpnT-like_N"/>
</dbReference>
<feature type="region of interest" description="Disordered" evidence="1">
    <location>
        <begin position="2702"/>
        <end position="2836"/>
    </location>
</feature>
<feature type="compositionally biased region" description="Low complexity" evidence="1">
    <location>
        <begin position="2273"/>
        <end position="2282"/>
    </location>
</feature>
<feature type="compositionally biased region" description="Low complexity" evidence="1">
    <location>
        <begin position="735"/>
        <end position="753"/>
    </location>
</feature>
<dbReference type="Proteomes" id="UP000005940">
    <property type="component" value="Chromosome"/>
</dbReference>
<feature type="compositionally biased region" description="Low complexity" evidence="1">
    <location>
        <begin position="622"/>
        <end position="653"/>
    </location>
</feature>
<feature type="region of interest" description="Disordered" evidence="1">
    <location>
        <begin position="589"/>
        <end position="856"/>
    </location>
</feature>
<keyword evidence="2" id="KW-0472">Membrane</keyword>
<organism evidence="4 5">
    <name type="scientific">Streptomyces tsukubensis (strain DSM 42081 / NBRC 108919 / NRRL 18488 / 9993)</name>
    <dbReference type="NCBI Taxonomy" id="1114943"/>
    <lineage>
        <taxon>Bacteria</taxon>
        <taxon>Bacillati</taxon>
        <taxon>Actinomycetota</taxon>
        <taxon>Actinomycetes</taxon>
        <taxon>Kitasatosporales</taxon>
        <taxon>Streptomycetaceae</taxon>
        <taxon>Streptomyces</taxon>
    </lineage>
</organism>
<feature type="region of interest" description="Disordered" evidence="1">
    <location>
        <begin position="1779"/>
        <end position="1799"/>
    </location>
</feature>
<evidence type="ECO:0000313" key="5">
    <source>
        <dbReference type="Proteomes" id="UP000005940"/>
    </source>
</evidence>
<evidence type="ECO:0000256" key="1">
    <source>
        <dbReference type="SAM" id="MobiDB-lite"/>
    </source>
</evidence>
<feature type="compositionally biased region" description="Pro residues" evidence="1">
    <location>
        <begin position="273"/>
        <end position="292"/>
    </location>
</feature>
<feature type="compositionally biased region" description="Basic and acidic residues" evidence="1">
    <location>
        <begin position="721"/>
        <end position="731"/>
    </location>
</feature>
<feature type="compositionally biased region" description="Polar residues" evidence="1">
    <location>
        <begin position="778"/>
        <end position="792"/>
    </location>
</feature>
<feature type="region of interest" description="Disordered" evidence="1">
    <location>
        <begin position="3015"/>
        <end position="3158"/>
    </location>
</feature>
<feature type="compositionally biased region" description="Gly residues" evidence="1">
    <location>
        <begin position="3121"/>
        <end position="3141"/>
    </location>
</feature>
<feature type="region of interest" description="Disordered" evidence="1">
    <location>
        <begin position="3903"/>
        <end position="3949"/>
    </location>
</feature>
<feature type="compositionally biased region" description="Polar residues" evidence="1">
    <location>
        <begin position="3015"/>
        <end position="3026"/>
    </location>
</feature>
<feature type="compositionally biased region" description="Pro residues" evidence="1">
    <location>
        <begin position="2748"/>
        <end position="2758"/>
    </location>
</feature>
<feature type="compositionally biased region" description="Basic and acidic residues" evidence="1">
    <location>
        <begin position="2775"/>
        <end position="2829"/>
    </location>
</feature>
<dbReference type="RefSeq" id="WP_130584782.1">
    <property type="nucleotide sequence ID" value="NZ_CP029159.1"/>
</dbReference>
<feature type="compositionally biased region" description="Polar residues" evidence="1">
    <location>
        <begin position="1058"/>
        <end position="1067"/>
    </location>
</feature>
<keyword evidence="2" id="KW-1133">Transmembrane helix</keyword>
<feature type="domain" description="Outer membrane channel protein CpnT-like N-terminal" evidence="3">
    <location>
        <begin position="11"/>
        <end position="147"/>
    </location>
</feature>
<feature type="region of interest" description="Disordered" evidence="1">
    <location>
        <begin position="2594"/>
        <end position="2623"/>
    </location>
</feature>
<feature type="region of interest" description="Disordered" evidence="1">
    <location>
        <begin position="1920"/>
        <end position="1972"/>
    </location>
</feature>
<feature type="compositionally biased region" description="Pro residues" evidence="1">
    <location>
        <begin position="2088"/>
        <end position="2098"/>
    </location>
</feature>
<feature type="compositionally biased region" description="Low complexity" evidence="1">
    <location>
        <begin position="3142"/>
        <end position="3158"/>
    </location>
</feature>
<feature type="compositionally biased region" description="Gly residues" evidence="1">
    <location>
        <begin position="3939"/>
        <end position="3949"/>
    </location>
</feature>